<sequence>MEANYFRRPQQWQPERGDIVGDWWTAFDDSNVNMNSWEGNSNWSPNRQYSYSEKVTPPIKNTNPVNLQRSKDMWSSDKSGSVRHITTPSHYQNGTTTNNSLLPASNRPWPDPNRMQQYISTMDRVPLETLKALHTVAQERSKVAKLQYEWINGVEHLIKDKIEVRSLKGPNDNVHQQGLPQLQGNQTVPYYPPLKENTQEKHKEGGVHIMPNSSVIPPVLSTYQQPQQFQQSQQHIWPARNYHNTTGVALSQYQYSKSTNLHIAQGQMPGQNQGTNAWSGPSSNHIYDTNRHGYAQQLLRTQTEMRNGHSQAKSAVNRWNANEPLQQTQNVMPGYMHSNQQMTYQQPTALPNSTSWVYNQPRSNWTSSTEQSNSISGPIIDCRSSNRQQQQQALLPQQYPPGQPNPGSIQRSSQGSLLSADMIVGSQRNSNDAPRNTSGNLQTLGAVVENAISRSFTPPLQFSSPPEAWQQRVAVSPVEVQSASTGQYLLPSSTNLETQGSVVENTASRIQTLPAQSSSSHEAWRQPVAVSPVDVQSSSTAEHLVPLSRDAQQNQHDSTVTNDQTRSVSAARTVSSCSTQTVHIKSEYNSEVPCAGVSNKVASSPRTKPDIRHIQSGPFDSLGIDKTEGAVSLADFGRQFNSSVANLPSAVENDFMVKVENKPSCSSTALAISGREENNSQEPASSPQIDLDSTVLYGCIDAESPRPAVFKSGPKHASSSDTLNISTSITPISGSFLKDKAITPCSAISNNSISSCASSDKAVRDVKPIQDVDRRNTNTLSNIETQNGPQNACSVLTSDWKEGSSSLTDKNDSSSSINKGPAVETPNADTTDCLHQITISDVRHISDVNDVIPDTPQDKARSSGVNSPSRDNADTGATGLLNTDTDYVSEVYNVKVTVPPKSNNLILISREIVDFSDEEEQDFSEKVESTPRANTDVDDTQSKETEIVPCTSVKTSFLGIEKTDHKKEVSIPFVSPTDPYLHQEENVKPLDIKNLKVEGNSSESSSVQSLVVENIRGDKEHAATSATSISPSNVGNAQTTPPIIVIDISDDEVEEVDVSNNAKDPSDVLPHEIHTMDISEVDSEPEYIDIDTLNIPSNDTPLPKGSHQAASLENVETPQPVVPSFHKVINQETYVTEIKRKHDDKQDNGGISPRKKMLLDNGPISDISLDYQEAAETSSEHISASSRVIDETTQPAKATNYLQISRCSPKLLLVKRTDGKLYIWKEKYFRDSHSDVCAGAWLQRLDGRQDVLVFKDMYNGITLLSGLVNHFKCTLEQLKEVCMLLGAPMQNLASSEYLMAKYTEDLKGAKLDLDPTAVSLNFVQHHYKTIAAGVKSLKERSRTITEEGFKSQVHSKKTKEQGVEVQDMYRDESSAQMEQTPVSPKTTPDSHLLPPSRMEGVEHTPKEIHSDGSLQFPVPSLEKTFSQNHTVPPTCSVSALTNASSAPAQDSEHIGTAALIGSSHSHDVHRHNAVEKPELTSNLGNDSVASPNASSISTRDPVHSQIGQAGICEQPEVSPAVFTSDSEYNSHPAPVGTAAFG</sequence>
<feature type="compositionally biased region" description="Polar residues" evidence="1">
    <location>
        <begin position="76"/>
        <end position="103"/>
    </location>
</feature>
<dbReference type="Proteomes" id="UP000085678">
    <property type="component" value="Unplaced"/>
</dbReference>
<feature type="compositionally biased region" description="Polar residues" evidence="1">
    <location>
        <begin position="512"/>
        <end position="521"/>
    </location>
</feature>
<keyword evidence="2" id="KW-1185">Reference proteome</keyword>
<feature type="compositionally biased region" description="Polar residues" evidence="1">
    <location>
        <begin position="1374"/>
        <end position="1389"/>
    </location>
</feature>
<dbReference type="RefSeq" id="XP_013409445.1">
    <property type="nucleotide sequence ID" value="XM_013553991.1"/>
</dbReference>
<reference evidence="3" key="1">
    <citation type="submission" date="2025-08" db="UniProtKB">
        <authorList>
            <consortium name="RefSeq"/>
        </authorList>
    </citation>
    <scope>IDENTIFICATION</scope>
    <source>
        <tissue evidence="3">Gonads</tissue>
    </source>
</reference>
<proteinExistence type="predicted"/>
<feature type="compositionally biased region" description="Low complexity" evidence="1">
    <location>
        <begin position="388"/>
        <end position="397"/>
    </location>
</feature>
<feature type="region of interest" description="Disordered" evidence="1">
    <location>
        <begin position="54"/>
        <end position="109"/>
    </location>
</feature>
<organism evidence="2 3">
    <name type="scientific">Lingula anatina</name>
    <name type="common">Brachiopod</name>
    <name type="synonym">Lingula unguis</name>
    <dbReference type="NCBI Taxonomy" id="7574"/>
    <lineage>
        <taxon>Eukaryota</taxon>
        <taxon>Metazoa</taxon>
        <taxon>Spiralia</taxon>
        <taxon>Lophotrochozoa</taxon>
        <taxon>Brachiopoda</taxon>
        <taxon>Linguliformea</taxon>
        <taxon>Lingulata</taxon>
        <taxon>Lingulida</taxon>
        <taxon>Linguloidea</taxon>
        <taxon>Lingulidae</taxon>
        <taxon>Lingula</taxon>
    </lineage>
</organism>
<feature type="compositionally biased region" description="Polar residues" evidence="1">
    <location>
        <begin position="1479"/>
        <end position="1498"/>
    </location>
</feature>
<feature type="compositionally biased region" description="Low complexity" evidence="1">
    <location>
        <begin position="804"/>
        <end position="816"/>
    </location>
</feature>
<protein>
    <submittedName>
        <fullName evidence="3">Uncharacterized protein LOC106173019 isoform X2</fullName>
    </submittedName>
</protein>
<feature type="region of interest" description="Disordered" evidence="1">
    <location>
        <begin position="919"/>
        <end position="943"/>
    </location>
</feature>
<evidence type="ECO:0000313" key="3">
    <source>
        <dbReference type="RefSeq" id="XP_013409445.1"/>
    </source>
</evidence>
<gene>
    <name evidence="3" type="primary">LOC106173019</name>
</gene>
<feature type="region of interest" description="Disordered" evidence="1">
    <location>
        <begin position="1370"/>
        <end position="1418"/>
    </location>
</feature>
<evidence type="ECO:0000313" key="2">
    <source>
        <dbReference type="Proteomes" id="UP000085678"/>
    </source>
</evidence>
<evidence type="ECO:0000256" key="1">
    <source>
        <dbReference type="SAM" id="MobiDB-lite"/>
    </source>
</evidence>
<feature type="region of interest" description="Disordered" evidence="1">
    <location>
        <begin position="512"/>
        <end position="567"/>
    </location>
</feature>
<feature type="region of interest" description="Disordered" evidence="1">
    <location>
        <begin position="1475"/>
        <end position="1504"/>
    </location>
</feature>
<feature type="compositionally biased region" description="Basic and acidic residues" evidence="1">
    <location>
        <begin position="1399"/>
        <end position="1410"/>
    </location>
</feature>
<feature type="compositionally biased region" description="Polar residues" evidence="1">
    <location>
        <begin position="361"/>
        <end position="376"/>
    </location>
</feature>
<feature type="compositionally biased region" description="Polar residues" evidence="1">
    <location>
        <begin position="54"/>
        <end position="68"/>
    </location>
</feature>
<accession>A0A1S3JGB0</accession>
<name>A0A1S3JGB0_LINAN</name>
<feature type="compositionally biased region" description="Polar residues" evidence="1">
    <location>
        <begin position="550"/>
        <end position="567"/>
    </location>
</feature>
<dbReference type="GeneID" id="106173019"/>
<feature type="region of interest" description="Disordered" evidence="1">
    <location>
        <begin position="803"/>
        <end position="828"/>
    </location>
</feature>
<feature type="region of interest" description="Disordered" evidence="1">
    <location>
        <begin position="361"/>
        <end position="415"/>
    </location>
</feature>
<feature type="region of interest" description="Disordered" evidence="1">
    <location>
        <begin position="1522"/>
        <end position="1541"/>
    </location>
</feature>
<feature type="region of interest" description="Disordered" evidence="1">
    <location>
        <begin position="848"/>
        <end position="881"/>
    </location>
</feature>
<feature type="region of interest" description="Disordered" evidence="1">
    <location>
        <begin position="600"/>
        <end position="619"/>
    </location>
</feature>